<comment type="similarity">
    <text evidence="1">Belongs to the universal ribosomal protein uL16 family.</text>
</comment>
<dbReference type="GO" id="GO:1990904">
    <property type="term" value="C:ribonucleoprotein complex"/>
    <property type="evidence" value="ECO:0007669"/>
    <property type="project" value="UniProtKB-KW"/>
</dbReference>
<keyword evidence="4" id="KW-0542">Nucleomorph</keyword>
<dbReference type="GO" id="GO:0005840">
    <property type="term" value="C:ribosome"/>
    <property type="evidence" value="ECO:0007669"/>
    <property type="project" value="UniProtKB-KW"/>
</dbReference>
<dbReference type="InterPro" id="IPR036920">
    <property type="entry name" value="Ribosomal_uL16_sf"/>
</dbReference>
<geneLocation type="nucleomorph" evidence="4"/>
<dbReference type="Pfam" id="PF00252">
    <property type="entry name" value="Ribosomal_L16"/>
    <property type="match status" value="1"/>
</dbReference>
<name>Q3LW95_BIGNA</name>
<accession>Q3LW95</accession>
<evidence type="ECO:0000313" key="4">
    <source>
        <dbReference type="EMBL" id="ABA27271.1"/>
    </source>
</evidence>
<dbReference type="GO" id="GO:0003735">
    <property type="term" value="F:structural constituent of ribosome"/>
    <property type="evidence" value="ECO:0007669"/>
    <property type="project" value="InterPro"/>
</dbReference>
<dbReference type="SUPFAM" id="SSF54686">
    <property type="entry name" value="Ribosomal protein L16p/L10e"/>
    <property type="match status" value="1"/>
</dbReference>
<dbReference type="PIRSF" id="PIRSF005590">
    <property type="entry name" value="Ribosomal_L10"/>
    <property type="match status" value="1"/>
</dbReference>
<reference evidence="4 5" key="1">
    <citation type="journal article" date="2006" name="Proc. Natl. Acad. Sci. U.S.A.">
        <title>Complete nucleotide sequence of the chlorarachniophyte nucleomorph: nature's smallest nucleus.</title>
        <authorList>
            <person name="Gilson P.R."/>
            <person name="Su V."/>
            <person name="Slamovits C.H."/>
            <person name="Reith M.E."/>
            <person name="Keeling P.J."/>
            <person name="McFadden G.I."/>
        </authorList>
    </citation>
    <scope>NUCLEOTIDE SEQUENCE [LARGE SCALE GENOMIC DNA]</scope>
    <source>
        <strain evidence="5">CCMP621</strain>
    </source>
</reference>
<proteinExistence type="inferred from homology"/>
<dbReference type="InterPro" id="IPR047873">
    <property type="entry name" value="Ribosomal_uL16"/>
</dbReference>
<dbReference type="RefSeq" id="XP_001712883.1">
    <property type="nucleotide sequence ID" value="XM_001712831.1"/>
</dbReference>
<dbReference type="InterPro" id="IPR001197">
    <property type="entry name" value="Ribosomal_uL16_euk_arch"/>
</dbReference>
<protein>
    <submittedName>
        <fullName evidence="4">Ribosomal protein L10e</fullName>
    </submittedName>
</protein>
<dbReference type="PROSITE" id="PS01257">
    <property type="entry name" value="RIBOSOMAL_L10E"/>
    <property type="match status" value="1"/>
</dbReference>
<gene>
    <name evidence="4" type="primary">rpl10e</name>
</gene>
<evidence type="ECO:0000313" key="5">
    <source>
        <dbReference type="Proteomes" id="UP000243425"/>
    </source>
</evidence>
<dbReference type="InterPro" id="IPR018255">
    <property type="entry name" value="Ribosomal_uL16_CS_euk_arc"/>
</dbReference>
<keyword evidence="3" id="KW-0687">Ribonucleoprotein</keyword>
<dbReference type="PANTHER" id="PTHR11726">
    <property type="entry name" value="60S RIBOSOMAL PROTEIN L10"/>
    <property type="match status" value="1"/>
</dbReference>
<dbReference type="GO" id="GO:0006412">
    <property type="term" value="P:translation"/>
    <property type="evidence" value="ECO:0007669"/>
    <property type="project" value="InterPro"/>
</dbReference>
<dbReference type="GeneID" id="5788535"/>
<evidence type="ECO:0000256" key="3">
    <source>
        <dbReference type="ARBA" id="ARBA00023274"/>
    </source>
</evidence>
<dbReference type="AlphaFoldDB" id="Q3LW95"/>
<dbReference type="EMBL" id="DQ158857">
    <property type="protein sequence ID" value="ABA27271.1"/>
    <property type="molecule type" value="Genomic_DNA"/>
</dbReference>
<evidence type="ECO:0000256" key="2">
    <source>
        <dbReference type="ARBA" id="ARBA00022980"/>
    </source>
</evidence>
<evidence type="ECO:0000256" key="1">
    <source>
        <dbReference type="ARBA" id="ARBA00008931"/>
    </source>
</evidence>
<dbReference type="CDD" id="cd01433">
    <property type="entry name" value="Ribosomal_L16_L10e"/>
    <property type="match status" value="1"/>
</dbReference>
<dbReference type="NCBIfam" id="NF003239">
    <property type="entry name" value="PRK04199.1-4"/>
    <property type="match status" value="1"/>
</dbReference>
<dbReference type="Proteomes" id="UP000243425">
    <property type="component" value="Nucleomorph 2"/>
</dbReference>
<dbReference type="Gene3D" id="3.90.1170.10">
    <property type="entry name" value="Ribosomal protein L10e/L16"/>
    <property type="match status" value="1"/>
</dbReference>
<sequence length="193" mass="22599">MGRRPFKCYRFIKNKPYPKSKYCKKCPVSKIKMFDIGDKRAKKNIYPCCINLVNLQPINISSECLESVRIVMNRNLTKSIKNKKFHLKIKMHPLHILRNNKMLSRAGADRVQTGMRNSFGKPESICARVKKNKSILSVRCRYKDEDNVINALKQACYKVSGFQIIQISKNWGFTKFKSQQFIEYIKKGKKLKN</sequence>
<keyword evidence="2 4" id="KW-0689">Ribosomal protein</keyword>
<dbReference type="InterPro" id="IPR016180">
    <property type="entry name" value="Ribosomal_uL16_dom"/>
</dbReference>
<organism evidence="4 5">
    <name type="scientific">Bigelowiella natans</name>
    <name type="common">Pedinomonas minutissima</name>
    <name type="synonym">Chlorarachnion sp. (strain CCMP621)</name>
    <dbReference type="NCBI Taxonomy" id="227086"/>
    <lineage>
        <taxon>Eukaryota</taxon>
        <taxon>Sar</taxon>
        <taxon>Rhizaria</taxon>
        <taxon>Cercozoa</taxon>
        <taxon>Chlorarachniophyceae</taxon>
        <taxon>Bigelowiella</taxon>
    </lineage>
</organism>